<dbReference type="Proteomes" id="UP001610563">
    <property type="component" value="Unassembled WGS sequence"/>
</dbReference>
<evidence type="ECO:0000313" key="2">
    <source>
        <dbReference type="EMBL" id="KAL2783703.1"/>
    </source>
</evidence>
<keyword evidence="1" id="KW-0812">Transmembrane</keyword>
<feature type="transmembrane region" description="Helical" evidence="1">
    <location>
        <begin position="25"/>
        <end position="45"/>
    </location>
</feature>
<dbReference type="EMBL" id="JBFTWV010000217">
    <property type="protein sequence ID" value="KAL2783703.1"/>
    <property type="molecule type" value="Genomic_DNA"/>
</dbReference>
<keyword evidence="3" id="KW-1185">Reference proteome</keyword>
<comment type="caution">
    <text evidence="2">The sequence shown here is derived from an EMBL/GenBank/DDBJ whole genome shotgun (WGS) entry which is preliminary data.</text>
</comment>
<organism evidence="2 3">
    <name type="scientific">Aspergillus keveii</name>
    <dbReference type="NCBI Taxonomy" id="714993"/>
    <lineage>
        <taxon>Eukaryota</taxon>
        <taxon>Fungi</taxon>
        <taxon>Dikarya</taxon>
        <taxon>Ascomycota</taxon>
        <taxon>Pezizomycotina</taxon>
        <taxon>Eurotiomycetes</taxon>
        <taxon>Eurotiomycetidae</taxon>
        <taxon>Eurotiales</taxon>
        <taxon>Aspergillaceae</taxon>
        <taxon>Aspergillus</taxon>
        <taxon>Aspergillus subgen. Nidulantes</taxon>
    </lineage>
</organism>
<evidence type="ECO:0000256" key="1">
    <source>
        <dbReference type="SAM" id="Phobius"/>
    </source>
</evidence>
<proteinExistence type="predicted"/>
<gene>
    <name evidence="2" type="ORF">BJX66DRAFT_318028</name>
</gene>
<keyword evidence="1" id="KW-0472">Membrane</keyword>
<reference evidence="2 3" key="1">
    <citation type="submission" date="2024-07" db="EMBL/GenBank/DDBJ databases">
        <title>Section-level genome sequencing and comparative genomics of Aspergillus sections Usti and Cavernicolus.</title>
        <authorList>
            <consortium name="Lawrence Berkeley National Laboratory"/>
            <person name="Nybo J.L."/>
            <person name="Vesth T.C."/>
            <person name="Theobald S."/>
            <person name="Frisvad J.C."/>
            <person name="Larsen T.O."/>
            <person name="Kjaerboelling I."/>
            <person name="Rothschild-Mancinelli K."/>
            <person name="Lyhne E.K."/>
            <person name="Kogle M.E."/>
            <person name="Barry K."/>
            <person name="Clum A."/>
            <person name="Na H."/>
            <person name="Ledsgaard L."/>
            <person name="Lin J."/>
            <person name="Lipzen A."/>
            <person name="Kuo A."/>
            <person name="Riley R."/>
            <person name="Mondo S."/>
            <person name="Labutti K."/>
            <person name="Haridas S."/>
            <person name="Pangalinan J."/>
            <person name="Salamov A.A."/>
            <person name="Simmons B.A."/>
            <person name="Magnuson J.K."/>
            <person name="Chen J."/>
            <person name="Drula E."/>
            <person name="Henrissat B."/>
            <person name="Wiebenga A."/>
            <person name="Lubbers R.J."/>
            <person name="Gomes A.C."/>
            <person name="Makela M.R."/>
            <person name="Stajich J."/>
            <person name="Grigoriev I.V."/>
            <person name="Mortensen U.H."/>
            <person name="De Vries R.P."/>
            <person name="Baker S.E."/>
            <person name="Andersen M.R."/>
        </authorList>
    </citation>
    <scope>NUCLEOTIDE SEQUENCE [LARGE SCALE GENOMIC DNA]</scope>
    <source>
        <strain evidence="2 3">CBS 209.92</strain>
    </source>
</reference>
<sequence length="93" mass="10422">MRGVDACFRPSEALMRVNFDLVDRVLLSFQILCVSCSVYVMMRIVQLLYEFIMGGEDASVDRLAPLPVSGPTDFSSPNLEFVTPWAYQRVLAG</sequence>
<protein>
    <submittedName>
        <fullName evidence="2">Uncharacterized protein</fullName>
    </submittedName>
</protein>
<accession>A0ABR4FKZ1</accession>
<name>A0ABR4FKZ1_9EURO</name>
<evidence type="ECO:0000313" key="3">
    <source>
        <dbReference type="Proteomes" id="UP001610563"/>
    </source>
</evidence>
<feature type="non-terminal residue" evidence="2">
    <location>
        <position position="1"/>
    </location>
</feature>
<keyword evidence="1" id="KW-1133">Transmembrane helix</keyword>